<sequence>MENNEKSNRSDSLATNNLKFCNDFLSVTLFLKFIKEDFQKNGDLLEFDLYYKENNSSFASYSEHIQEQRFSIMNNSYVPSKIQKKVDSINRRRIEFEKTYHFDTSEPNLDAMSNEERLRYENEAREIQKKYDKYNNTAANLKDLYTLYNITGQKKELTNFVELNPATLENFLEENDADVLFGEDKINDFLLRSTSLIYSVVQDRNLRIVSTHCHTQHEAPFLRKLEQDIECFSIYKNLDYSYFYYIQEVSNSKKIYGIFLYARFNEPHLVFYYPNKGIEQFSIRNISNFRKMFQRLINNYGGNYCSFKIKIKSLKFEIQSLTTQYFYENIIIESCKKYLLFLNTKKALLLNQQEKSDKSLCENFVTNSSSKFYDKRIFVSQFLIKLLDFNKLFLNKKYILKNKSYWIFYLIEYIYKDTKFAQKKINEFVIFADDFKIHQFVLDFYNNKNSDNNFKSVETISYIYSGIIKQLSKNSVLMQYYIYYKSITITNGVAKIADLFFCGLKKNTLATFTDWKRKIVVYNQKIISKSCNKNFEEFNSLKNIANYKTFESNQNRVLIHNDALKSNLESVTQNCDAIFINFCMDFCNQNEIFNLEIFLDSYMASNYYIKLDFSMKYLFIEKTKSHEYLFICIHLFENYQILNKSNSSKVKLENNICFTMSFTLNTSQLKYQTSDLSFGFLDFTKTNINYPNESLIKKNLTNALNSKELIQFLQSGKSKGSQRVFYT</sequence>
<evidence type="ECO:0000256" key="1">
    <source>
        <dbReference type="SAM" id="Coils"/>
    </source>
</evidence>
<reference evidence="2" key="1">
    <citation type="submission" date="2018-04" db="EMBL/GenBank/DDBJ databases">
        <title>Draft genome sequence of the Candidatus Spirobacillus cienkowskii, a pathogen of freshwater Daphnia species, reconstructed from hemolymph metagenomic reads.</title>
        <authorList>
            <person name="Bresciani L."/>
            <person name="Lemos L.N."/>
            <person name="Wale N."/>
            <person name="Lin J.Y."/>
            <person name="Fernandes G.R."/>
            <person name="Duffy M.A."/>
            <person name="Rodrigues J.M."/>
        </authorList>
    </citation>
    <scope>NUCLEOTIDE SEQUENCE [LARGE SCALE GENOMIC DNA]</scope>
    <source>
        <strain evidence="2">Binning01</strain>
    </source>
</reference>
<feature type="coiled-coil region" evidence="1">
    <location>
        <begin position="117"/>
        <end position="144"/>
    </location>
</feature>
<dbReference type="AlphaFoldDB" id="A0A369KX47"/>
<comment type="caution">
    <text evidence="2">The sequence shown here is derived from an EMBL/GenBank/DDBJ whole genome shotgun (WGS) entry which is preliminary data.</text>
</comment>
<evidence type="ECO:0000313" key="3">
    <source>
        <dbReference type="Proteomes" id="UP000253934"/>
    </source>
</evidence>
<protein>
    <submittedName>
        <fullName evidence="2">Uncharacterized protein</fullName>
    </submittedName>
</protein>
<keyword evidence="1" id="KW-0175">Coiled coil</keyword>
<accession>A0A369KX47</accession>
<organism evidence="2 3">
    <name type="scientific">Spirobacillus cienkowskii</name>
    <dbReference type="NCBI Taxonomy" id="495820"/>
    <lineage>
        <taxon>Bacteria</taxon>
        <taxon>Pseudomonadati</taxon>
        <taxon>Bdellovibrionota</taxon>
        <taxon>Oligoflexia</taxon>
        <taxon>Silvanigrellales</taxon>
        <taxon>Spirobacillus</taxon>
    </lineage>
</organism>
<keyword evidence="3" id="KW-1185">Reference proteome</keyword>
<dbReference type="EMBL" id="QOVW01000063">
    <property type="protein sequence ID" value="RDB36284.1"/>
    <property type="molecule type" value="Genomic_DNA"/>
</dbReference>
<dbReference type="Proteomes" id="UP000253934">
    <property type="component" value="Unassembled WGS sequence"/>
</dbReference>
<proteinExistence type="predicted"/>
<gene>
    <name evidence="2" type="ORF">DCC88_05770</name>
</gene>
<name>A0A369KX47_9BACT</name>
<evidence type="ECO:0000313" key="2">
    <source>
        <dbReference type="EMBL" id="RDB36284.1"/>
    </source>
</evidence>